<name>A0A9N9DKN6_FUNMO</name>
<evidence type="ECO:0000313" key="1">
    <source>
        <dbReference type="EMBL" id="CAG8638823.1"/>
    </source>
</evidence>
<gene>
    <name evidence="1" type="ORF">FMOSSE_LOCUS10878</name>
</gene>
<sequence>MYNCAKGHPRLVQTEEGEGPKLRVKGFTVTFILVSENIMYSYDFEHDNTGGLEVFECLKDRDEATFTRNNKYSSQSDLH</sequence>
<reference evidence="1" key="1">
    <citation type="submission" date="2021-06" db="EMBL/GenBank/DDBJ databases">
        <authorList>
            <person name="Kallberg Y."/>
            <person name="Tangrot J."/>
            <person name="Rosling A."/>
        </authorList>
    </citation>
    <scope>NUCLEOTIDE SEQUENCE</scope>
    <source>
        <strain evidence="1">87-6 pot B 2015</strain>
    </source>
</reference>
<comment type="caution">
    <text evidence="1">The sequence shown here is derived from an EMBL/GenBank/DDBJ whole genome shotgun (WGS) entry which is preliminary data.</text>
</comment>
<keyword evidence="2" id="KW-1185">Reference proteome</keyword>
<dbReference type="AlphaFoldDB" id="A0A9N9DKN6"/>
<dbReference type="Proteomes" id="UP000789375">
    <property type="component" value="Unassembled WGS sequence"/>
</dbReference>
<evidence type="ECO:0000313" key="2">
    <source>
        <dbReference type="Proteomes" id="UP000789375"/>
    </source>
</evidence>
<organism evidence="1 2">
    <name type="scientific">Funneliformis mosseae</name>
    <name type="common">Endomycorrhizal fungus</name>
    <name type="synonym">Glomus mosseae</name>
    <dbReference type="NCBI Taxonomy" id="27381"/>
    <lineage>
        <taxon>Eukaryota</taxon>
        <taxon>Fungi</taxon>
        <taxon>Fungi incertae sedis</taxon>
        <taxon>Mucoromycota</taxon>
        <taxon>Glomeromycotina</taxon>
        <taxon>Glomeromycetes</taxon>
        <taxon>Glomerales</taxon>
        <taxon>Glomeraceae</taxon>
        <taxon>Funneliformis</taxon>
    </lineage>
</organism>
<proteinExistence type="predicted"/>
<dbReference type="EMBL" id="CAJVPP010003862">
    <property type="protein sequence ID" value="CAG8638823.1"/>
    <property type="molecule type" value="Genomic_DNA"/>
</dbReference>
<accession>A0A9N9DKN6</accession>
<protein>
    <submittedName>
        <fullName evidence="1">15038_t:CDS:1</fullName>
    </submittedName>
</protein>